<feature type="region of interest" description="Disordered" evidence="1">
    <location>
        <begin position="14"/>
        <end position="42"/>
    </location>
</feature>
<reference evidence="2" key="2">
    <citation type="submission" date="2020-09" db="EMBL/GenBank/DDBJ databases">
        <authorList>
            <person name="Sun Q."/>
            <person name="Ohkuma M."/>
        </authorList>
    </citation>
    <scope>NUCLEOTIDE SEQUENCE</scope>
    <source>
        <strain evidence="2">JCM 4834</strain>
    </source>
</reference>
<dbReference type="Proteomes" id="UP000634660">
    <property type="component" value="Unassembled WGS sequence"/>
</dbReference>
<sequence>MRSPLSTLSIGRIPYRPEDLGRNGEAAQLQRRRRGQRRPTRLRPRFRSRFRFALARLVDAGILRPVVDTVRPLSAIAWAHHRALESGGVRGTHLIRST</sequence>
<evidence type="ECO:0000313" key="3">
    <source>
        <dbReference type="Proteomes" id="UP000634660"/>
    </source>
</evidence>
<proteinExistence type="predicted"/>
<dbReference type="EMBL" id="BMVX01000014">
    <property type="protein sequence ID" value="GGZ75906.1"/>
    <property type="molecule type" value="Genomic_DNA"/>
</dbReference>
<dbReference type="Pfam" id="PF13602">
    <property type="entry name" value="ADH_zinc_N_2"/>
    <property type="match status" value="1"/>
</dbReference>
<dbReference type="AlphaFoldDB" id="A0A918QZI5"/>
<dbReference type="Gene3D" id="3.40.50.720">
    <property type="entry name" value="NAD(P)-binding Rossmann-like Domain"/>
    <property type="match status" value="1"/>
</dbReference>
<feature type="compositionally biased region" description="Basic residues" evidence="1">
    <location>
        <begin position="30"/>
        <end position="42"/>
    </location>
</feature>
<gene>
    <name evidence="2" type="ORF">GCM10010371_39640</name>
</gene>
<name>A0A918QZI5_9ACTN</name>
<evidence type="ECO:0008006" key="4">
    <source>
        <dbReference type="Google" id="ProtNLM"/>
    </source>
</evidence>
<evidence type="ECO:0000256" key="1">
    <source>
        <dbReference type="SAM" id="MobiDB-lite"/>
    </source>
</evidence>
<comment type="caution">
    <text evidence="2">The sequence shown here is derived from an EMBL/GenBank/DDBJ whole genome shotgun (WGS) entry which is preliminary data.</text>
</comment>
<dbReference type="Gene3D" id="3.90.180.10">
    <property type="entry name" value="Medium-chain alcohol dehydrogenases, catalytic domain"/>
    <property type="match status" value="1"/>
</dbReference>
<accession>A0A918QZI5</accession>
<evidence type="ECO:0000313" key="2">
    <source>
        <dbReference type="EMBL" id="GGZ75906.1"/>
    </source>
</evidence>
<organism evidence="2 3">
    <name type="scientific">Streptomyces subrutilus</name>
    <dbReference type="NCBI Taxonomy" id="36818"/>
    <lineage>
        <taxon>Bacteria</taxon>
        <taxon>Bacillati</taxon>
        <taxon>Actinomycetota</taxon>
        <taxon>Actinomycetes</taxon>
        <taxon>Kitasatosporales</taxon>
        <taxon>Streptomycetaceae</taxon>
        <taxon>Streptomyces</taxon>
    </lineage>
</organism>
<reference evidence="2" key="1">
    <citation type="journal article" date="2014" name="Int. J. Syst. Evol. Microbiol.">
        <title>Complete genome sequence of Corynebacterium casei LMG S-19264T (=DSM 44701T), isolated from a smear-ripened cheese.</title>
        <authorList>
            <consortium name="US DOE Joint Genome Institute (JGI-PGF)"/>
            <person name="Walter F."/>
            <person name="Albersmeier A."/>
            <person name="Kalinowski J."/>
            <person name="Ruckert C."/>
        </authorList>
    </citation>
    <scope>NUCLEOTIDE SEQUENCE</scope>
    <source>
        <strain evidence="2">JCM 4834</strain>
    </source>
</reference>
<protein>
    <recommendedName>
        <fullName evidence="4">Zinc-binding dehydrogenase</fullName>
    </recommendedName>
</protein>
<dbReference type="RefSeq" id="WP_229886594.1">
    <property type="nucleotide sequence ID" value="NZ_BMVX01000014.1"/>
</dbReference>